<organism evidence="1 2">
    <name type="scientific">Trichomonas vaginalis (strain ATCC PRA-98 / G3)</name>
    <dbReference type="NCBI Taxonomy" id="412133"/>
    <lineage>
        <taxon>Eukaryota</taxon>
        <taxon>Metamonada</taxon>
        <taxon>Parabasalia</taxon>
        <taxon>Trichomonadida</taxon>
        <taxon>Trichomonadidae</taxon>
        <taxon>Trichomonas</taxon>
    </lineage>
</organism>
<dbReference type="VEuPathDB" id="TrichDB:TVAG_034200"/>
<keyword evidence="2" id="KW-1185">Reference proteome</keyword>
<dbReference type="KEGG" id="tva:4764115"/>
<dbReference type="Proteomes" id="UP000001542">
    <property type="component" value="Unassembled WGS sequence"/>
</dbReference>
<dbReference type="RefSeq" id="XP_001318464.1">
    <property type="nucleotide sequence ID" value="XM_001318429.1"/>
</dbReference>
<name>A2EM57_TRIV3</name>
<dbReference type="AlphaFoldDB" id="A2EM57"/>
<reference evidence="1" key="1">
    <citation type="submission" date="2006-10" db="EMBL/GenBank/DDBJ databases">
        <authorList>
            <person name="Amadeo P."/>
            <person name="Zhao Q."/>
            <person name="Wortman J."/>
            <person name="Fraser-Liggett C."/>
            <person name="Carlton J."/>
        </authorList>
    </citation>
    <scope>NUCLEOTIDE SEQUENCE</scope>
    <source>
        <strain evidence="1">G3</strain>
    </source>
</reference>
<dbReference type="InParanoid" id="A2EM57"/>
<gene>
    <name evidence="1" type="ORF">TVAG_034200</name>
</gene>
<accession>A2EM57</accession>
<dbReference type="EMBL" id="DS113428">
    <property type="protein sequence ID" value="EAY06241.1"/>
    <property type="molecule type" value="Genomic_DNA"/>
</dbReference>
<dbReference type="VEuPathDB" id="TrichDB:TVAGG3_0641120"/>
<evidence type="ECO:0000313" key="2">
    <source>
        <dbReference type="Proteomes" id="UP000001542"/>
    </source>
</evidence>
<evidence type="ECO:0008006" key="3">
    <source>
        <dbReference type="Google" id="ProtNLM"/>
    </source>
</evidence>
<proteinExistence type="predicted"/>
<reference evidence="1" key="2">
    <citation type="journal article" date="2007" name="Science">
        <title>Draft genome sequence of the sexually transmitted pathogen Trichomonas vaginalis.</title>
        <authorList>
            <person name="Carlton J.M."/>
            <person name="Hirt R.P."/>
            <person name="Silva J.C."/>
            <person name="Delcher A.L."/>
            <person name="Schatz M."/>
            <person name="Zhao Q."/>
            <person name="Wortman J.R."/>
            <person name="Bidwell S.L."/>
            <person name="Alsmark U.C.M."/>
            <person name="Besteiro S."/>
            <person name="Sicheritz-Ponten T."/>
            <person name="Noel C.J."/>
            <person name="Dacks J.B."/>
            <person name="Foster P.G."/>
            <person name="Simillion C."/>
            <person name="Van de Peer Y."/>
            <person name="Miranda-Saavedra D."/>
            <person name="Barton G.J."/>
            <person name="Westrop G.D."/>
            <person name="Mueller S."/>
            <person name="Dessi D."/>
            <person name="Fiori P.L."/>
            <person name="Ren Q."/>
            <person name="Paulsen I."/>
            <person name="Zhang H."/>
            <person name="Bastida-Corcuera F.D."/>
            <person name="Simoes-Barbosa A."/>
            <person name="Brown M.T."/>
            <person name="Hayes R.D."/>
            <person name="Mukherjee M."/>
            <person name="Okumura C.Y."/>
            <person name="Schneider R."/>
            <person name="Smith A.J."/>
            <person name="Vanacova S."/>
            <person name="Villalvazo M."/>
            <person name="Haas B.J."/>
            <person name="Pertea M."/>
            <person name="Feldblyum T.V."/>
            <person name="Utterback T.R."/>
            <person name="Shu C.L."/>
            <person name="Osoegawa K."/>
            <person name="de Jong P.J."/>
            <person name="Hrdy I."/>
            <person name="Horvathova L."/>
            <person name="Zubacova Z."/>
            <person name="Dolezal P."/>
            <person name="Malik S.B."/>
            <person name="Logsdon J.M. Jr."/>
            <person name="Henze K."/>
            <person name="Gupta A."/>
            <person name="Wang C.C."/>
            <person name="Dunne R.L."/>
            <person name="Upcroft J.A."/>
            <person name="Upcroft P."/>
            <person name="White O."/>
            <person name="Salzberg S.L."/>
            <person name="Tang P."/>
            <person name="Chiu C.-H."/>
            <person name="Lee Y.-S."/>
            <person name="Embley T.M."/>
            <person name="Coombs G.H."/>
            <person name="Mottram J.C."/>
            <person name="Tachezy J."/>
            <person name="Fraser-Liggett C.M."/>
            <person name="Johnson P.J."/>
        </authorList>
    </citation>
    <scope>NUCLEOTIDE SEQUENCE [LARGE SCALE GENOMIC DNA]</scope>
    <source>
        <strain evidence="1">G3</strain>
    </source>
</reference>
<sequence length="314" mass="35526">MINRKNSDWSEFYDDNNYSYYNGTIDYNTSYYIFNAVFSKFHDIVLLLHSSSSSSNILIESTLFHTNEAAGLGCNIHSSGLGSIIQKRICAYNCTNKGIGQHCYILNWDSSISKNYNIESSYLNLGNSIGQSTIYHGSGEIIIKRINISCSKTDSGSVIQLGQTNYEGNITFSILNRNTASYQHCLRLNSNKPYSIINCDIKNNTVLNQFIFAESGEFTFKDCIIIKNNAVNTFYGVESSKSILIHCYLEINGTFEFVEIESLSASSFENELYFFKTAECNVEKDLLEMNLHSKLISLFKLMLCKLNLIPTLLK</sequence>
<evidence type="ECO:0000313" key="1">
    <source>
        <dbReference type="EMBL" id="EAY06241.1"/>
    </source>
</evidence>
<protein>
    <recommendedName>
        <fullName evidence="3">Right handed beta helix domain-containing protein</fullName>
    </recommendedName>
</protein>